<dbReference type="Gene3D" id="1.10.10.2830">
    <property type="match status" value="1"/>
</dbReference>
<protein>
    <submittedName>
        <fullName evidence="3">Nucleoid occlusion protein</fullName>
    </submittedName>
    <submittedName>
        <fullName evidence="4">ParB N-terminal domain-containing protein</fullName>
    </submittedName>
</protein>
<sequence>MSSIAKPEKESKKRKPLLARAPNKVESSSSTAGNAKGAAEFVESLNAQLSKINFLNAKYLPISSIALDPNNPRELAIDIKDIVAGPKLPEKPFDDEVQDEFKEQLKQFFERDENKKQKIQDYFSIALLASTIRAPEKLMQPICVYEKSSKYIVLAGERRTLAHYVMNAQYIAANIIDEPDAKEKAVMQYIENSAREDLSLKDKFNAIRKIIQYYGTTISVRSLANILKLSKSQAQKYAKICKEENILFIKAIETGVLTSPEDAYNLIKNNDADTISNICNLLLKGKGIEEIFKEINTNSFQSKELIVKRIVGSNEMAAQKNNSAKKDEQIVFKGEDIHLLRKLIHIAIQAGKIKQFQEGAEKLGMTHIWEKIKEQMKKAS</sequence>
<dbReference type="AlphaFoldDB" id="A0A0Q9Y9M5"/>
<feature type="region of interest" description="Disordered" evidence="1">
    <location>
        <begin position="1"/>
        <end position="34"/>
    </location>
</feature>
<dbReference type="RefSeq" id="WP_057625426.1">
    <property type="nucleotide sequence ID" value="NZ_LKHV02000002.1"/>
</dbReference>
<accession>A0A0Q9Y9M5</accession>
<evidence type="ECO:0000259" key="2">
    <source>
        <dbReference type="Pfam" id="PF02195"/>
    </source>
</evidence>
<reference evidence="4" key="3">
    <citation type="submission" date="2021-06" db="EMBL/GenBank/DDBJ databases">
        <title>Genomic Description and Analysis of Intracellular Bacteria, Candidatus Berkiella cookevillensis and Candidatus Berkiella aquae.</title>
        <authorList>
            <person name="Kidane D.T."/>
            <person name="Mehari Y.T."/>
            <person name="Rice F.C."/>
            <person name="Arivett B.A."/>
            <person name="Farone A.L."/>
            <person name="Berk S.G."/>
            <person name="Farone M.B."/>
        </authorList>
    </citation>
    <scope>NUCLEOTIDE SEQUENCE</scope>
    <source>
        <strain evidence="4">CC99</strain>
    </source>
</reference>
<reference evidence="4" key="2">
    <citation type="journal article" date="2016" name="Genome Announc.">
        <title>Draft Genome Sequences of Two Novel Amoeba-Resistant Intranuclear Bacteria, 'Candidatus Berkiella cookevillensis' and 'Candidatus Berkiella aquae'.</title>
        <authorList>
            <person name="Mehari Y.T."/>
            <person name="Arivett B.A."/>
            <person name="Farone A.L."/>
            <person name="Gunderson J.H."/>
            <person name="Farone M.B."/>
        </authorList>
    </citation>
    <scope>NUCLEOTIDE SEQUENCE</scope>
    <source>
        <strain evidence="4">CC99</strain>
    </source>
</reference>
<dbReference type="InterPro" id="IPR003115">
    <property type="entry name" value="ParB_N"/>
</dbReference>
<dbReference type="Proteomes" id="UP000051494">
    <property type="component" value="Unassembled WGS sequence"/>
</dbReference>
<organism evidence="3">
    <name type="scientific">Candidatus Berkiella cookevillensis</name>
    <dbReference type="NCBI Taxonomy" id="437022"/>
    <lineage>
        <taxon>Bacteria</taxon>
        <taxon>Pseudomonadati</taxon>
        <taxon>Pseudomonadota</taxon>
        <taxon>Gammaproteobacteria</taxon>
        <taxon>Candidatus Berkiellales</taxon>
        <taxon>Candidatus Berkiellaceae</taxon>
        <taxon>Candidatus Berkiella</taxon>
    </lineage>
</organism>
<proteinExistence type="predicted"/>
<dbReference type="InterPro" id="IPR050336">
    <property type="entry name" value="Chromosome_partition/occlusion"/>
</dbReference>
<gene>
    <name evidence="3" type="primary">noc</name>
    <name evidence="4" type="ORF">CC99x_012755</name>
    <name evidence="3" type="ORF">CC99x_02332</name>
</gene>
<dbReference type="Gene3D" id="3.90.1530.30">
    <property type="match status" value="1"/>
</dbReference>
<reference evidence="3" key="1">
    <citation type="submission" date="2015-09" db="EMBL/GenBank/DDBJ databases">
        <title>Draft Genome Sequences of Two Novel Amoeba-resistant Intranuclear Bacteria, Candidatus Berkiella cookevillensis and Candidatus Berkiella aquae.</title>
        <authorList>
            <person name="Mehari Y.T."/>
            <person name="Arivett B.A."/>
            <person name="Farone A.L."/>
            <person name="Gunderson J.H."/>
            <person name="Farone M.B."/>
        </authorList>
    </citation>
    <scope>NUCLEOTIDE SEQUENCE [LARGE SCALE GENOMIC DNA]</scope>
    <source>
        <strain evidence="3">CC99</strain>
    </source>
</reference>
<dbReference type="SUPFAM" id="SSF109709">
    <property type="entry name" value="KorB DNA-binding domain-like"/>
    <property type="match status" value="1"/>
</dbReference>
<dbReference type="EMBL" id="LKHV01000016">
    <property type="protein sequence ID" value="KRG17471.1"/>
    <property type="molecule type" value="Genomic_DNA"/>
</dbReference>
<dbReference type="GO" id="GO:0007059">
    <property type="term" value="P:chromosome segregation"/>
    <property type="evidence" value="ECO:0007669"/>
    <property type="project" value="TreeGrafter"/>
</dbReference>
<evidence type="ECO:0000313" key="3">
    <source>
        <dbReference type="EMBL" id="KRG17471.1"/>
    </source>
</evidence>
<evidence type="ECO:0000313" key="5">
    <source>
        <dbReference type="Proteomes" id="UP000051494"/>
    </source>
</evidence>
<feature type="compositionally biased region" description="Basic and acidic residues" evidence="1">
    <location>
        <begin position="1"/>
        <end position="11"/>
    </location>
</feature>
<evidence type="ECO:0000256" key="1">
    <source>
        <dbReference type="SAM" id="MobiDB-lite"/>
    </source>
</evidence>
<keyword evidence="5" id="KW-1185">Reference proteome</keyword>
<feature type="domain" description="ParB-like N-terminal" evidence="2">
    <location>
        <begin position="115"/>
        <end position="192"/>
    </location>
</feature>
<comment type="caution">
    <text evidence="3">The sequence shown here is derived from an EMBL/GenBank/DDBJ whole genome shotgun (WGS) entry which is preliminary data.</text>
</comment>
<dbReference type="EMBL" id="LKHV02000002">
    <property type="protein sequence ID" value="MCS5709769.1"/>
    <property type="molecule type" value="Genomic_DNA"/>
</dbReference>
<dbReference type="InterPro" id="IPR036086">
    <property type="entry name" value="ParB/Sulfiredoxin_sf"/>
</dbReference>
<evidence type="ECO:0000313" key="4">
    <source>
        <dbReference type="EMBL" id="MCS5709769.1"/>
    </source>
</evidence>
<dbReference type="SUPFAM" id="SSF110849">
    <property type="entry name" value="ParB/Sulfiredoxin"/>
    <property type="match status" value="1"/>
</dbReference>
<dbReference type="PANTHER" id="PTHR33375:SF1">
    <property type="entry name" value="CHROMOSOME-PARTITIONING PROTEIN PARB-RELATED"/>
    <property type="match status" value="1"/>
</dbReference>
<name>A0A0Q9Y9M5_9GAMM</name>
<dbReference type="Pfam" id="PF02195">
    <property type="entry name" value="ParB_N"/>
    <property type="match status" value="1"/>
</dbReference>
<dbReference type="GO" id="GO:0005694">
    <property type="term" value="C:chromosome"/>
    <property type="evidence" value="ECO:0007669"/>
    <property type="project" value="TreeGrafter"/>
</dbReference>
<dbReference type="PANTHER" id="PTHR33375">
    <property type="entry name" value="CHROMOSOME-PARTITIONING PROTEIN PARB-RELATED"/>
    <property type="match status" value="1"/>
</dbReference>
<dbReference type="OrthoDB" id="5645128at2"/>
<dbReference type="STRING" id="437022.CC99x_02332"/>